<organism evidence="2">
    <name type="scientific">Arion vulgaris</name>
    <dbReference type="NCBI Taxonomy" id="1028688"/>
    <lineage>
        <taxon>Eukaryota</taxon>
        <taxon>Metazoa</taxon>
        <taxon>Spiralia</taxon>
        <taxon>Lophotrochozoa</taxon>
        <taxon>Mollusca</taxon>
        <taxon>Gastropoda</taxon>
        <taxon>Heterobranchia</taxon>
        <taxon>Euthyneura</taxon>
        <taxon>Panpulmonata</taxon>
        <taxon>Eupulmonata</taxon>
        <taxon>Stylommatophora</taxon>
        <taxon>Helicina</taxon>
        <taxon>Arionoidea</taxon>
        <taxon>Arionidae</taxon>
        <taxon>Arion</taxon>
    </lineage>
</organism>
<feature type="region of interest" description="Disordered" evidence="1">
    <location>
        <begin position="1"/>
        <end position="26"/>
    </location>
</feature>
<dbReference type="AlphaFoldDB" id="A0A0B7C378"/>
<feature type="non-terminal residue" evidence="2">
    <location>
        <position position="1"/>
    </location>
</feature>
<gene>
    <name evidence="2" type="primary">ORF220384</name>
</gene>
<accession>A0A0B7C378</accession>
<evidence type="ECO:0000256" key="1">
    <source>
        <dbReference type="SAM" id="MobiDB-lite"/>
    </source>
</evidence>
<protein>
    <submittedName>
        <fullName evidence="2">Uncharacterized protein</fullName>
    </submittedName>
</protein>
<dbReference type="EMBL" id="HACG01052225">
    <property type="protein sequence ID" value="CEK99096.1"/>
    <property type="molecule type" value="Transcribed_RNA"/>
</dbReference>
<proteinExistence type="predicted"/>
<reference evidence="2" key="1">
    <citation type="submission" date="2014-12" db="EMBL/GenBank/DDBJ databases">
        <title>Insight into the proteome of Arion vulgaris.</title>
        <authorList>
            <person name="Aradska J."/>
            <person name="Bulat T."/>
            <person name="Smidak R."/>
            <person name="Sarate P."/>
            <person name="Gangsoo J."/>
            <person name="Sialana F."/>
            <person name="Bilban M."/>
            <person name="Lubec G."/>
        </authorList>
    </citation>
    <scope>NUCLEOTIDE SEQUENCE</scope>
    <source>
        <tissue evidence="2">Skin</tissue>
    </source>
</reference>
<sequence>ENILMSPRMSEPGTFSTRDKQLTSTPQRTSNLYKLTTSRILQRKNSNLYSHISELYYSTVPALIGRLSELTHTSPYRHTNNPSCLHIMKQ</sequence>
<name>A0A0B7C378_9EUPU</name>
<evidence type="ECO:0000313" key="2">
    <source>
        <dbReference type="EMBL" id="CEK99096.1"/>
    </source>
</evidence>